<evidence type="ECO:0000256" key="1">
    <source>
        <dbReference type="ARBA" id="ARBA00005578"/>
    </source>
</evidence>
<sequence>MSQTTTQHPTATAIIAALGEALPLQHLEVINESDRHGTPTDDSHFKLIVVSEAFTGKRLLQRHRLVNKALAELLAGPIHALALHTYSPDEWQQLSDVPASPACRGGSN</sequence>
<dbReference type="EMBL" id="PIPT01000005">
    <property type="protein sequence ID" value="RUO47673.1"/>
    <property type="molecule type" value="Genomic_DNA"/>
</dbReference>
<dbReference type="RefSeq" id="WP_126833823.1">
    <property type="nucleotide sequence ID" value="NZ_JBLXIO010000003.1"/>
</dbReference>
<dbReference type="Proteomes" id="UP000286678">
    <property type="component" value="Unassembled WGS sequence"/>
</dbReference>
<dbReference type="AlphaFoldDB" id="A0A432XFY9"/>
<name>A0A432XFY9_9GAMM</name>
<protein>
    <submittedName>
        <fullName evidence="3">BolA family transcriptional regulator</fullName>
    </submittedName>
</protein>
<dbReference type="Pfam" id="PF01722">
    <property type="entry name" value="BolA"/>
    <property type="match status" value="1"/>
</dbReference>
<evidence type="ECO:0000313" key="4">
    <source>
        <dbReference type="Proteomes" id="UP000286678"/>
    </source>
</evidence>
<dbReference type="PANTHER" id="PTHR46229:SF2">
    <property type="entry name" value="BOLA-LIKE PROTEIN 1"/>
    <property type="match status" value="1"/>
</dbReference>
<dbReference type="PIRSF" id="PIRSF003113">
    <property type="entry name" value="BolA"/>
    <property type="match status" value="1"/>
</dbReference>
<proteinExistence type="inferred from homology"/>
<organism evidence="3 4">
    <name type="scientific">Pseudidiomarina aquimaris</name>
    <dbReference type="NCBI Taxonomy" id="641841"/>
    <lineage>
        <taxon>Bacteria</taxon>
        <taxon>Pseudomonadati</taxon>
        <taxon>Pseudomonadota</taxon>
        <taxon>Gammaproteobacteria</taxon>
        <taxon>Alteromonadales</taxon>
        <taxon>Idiomarinaceae</taxon>
        <taxon>Pseudidiomarina</taxon>
    </lineage>
</organism>
<evidence type="ECO:0000313" key="3">
    <source>
        <dbReference type="EMBL" id="RUO47673.1"/>
    </source>
</evidence>
<dbReference type="SUPFAM" id="SSF82657">
    <property type="entry name" value="BolA-like"/>
    <property type="match status" value="1"/>
</dbReference>
<gene>
    <name evidence="3" type="ORF">CWE21_07455</name>
</gene>
<comment type="caution">
    <text evidence="3">The sequence shown here is derived from an EMBL/GenBank/DDBJ whole genome shotgun (WGS) entry which is preliminary data.</text>
</comment>
<evidence type="ECO:0000256" key="2">
    <source>
        <dbReference type="RuleBase" id="RU003860"/>
    </source>
</evidence>
<dbReference type="GO" id="GO:0006351">
    <property type="term" value="P:DNA-templated transcription"/>
    <property type="evidence" value="ECO:0007669"/>
    <property type="project" value="TreeGrafter"/>
</dbReference>
<accession>A0A432XFY9</accession>
<dbReference type="GO" id="GO:0005829">
    <property type="term" value="C:cytosol"/>
    <property type="evidence" value="ECO:0007669"/>
    <property type="project" value="TreeGrafter"/>
</dbReference>
<dbReference type="InterPro" id="IPR002634">
    <property type="entry name" value="BolA"/>
</dbReference>
<dbReference type="InterPro" id="IPR036065">
    <property type="entry name" value="BolA-like_sf"/>
</dbReference>
<keyword evidence="4" id="KW-1185">Reference proteome</keyword>
<dbReference type="InterPro" id="IPR050961">
    <property type="entry name" value="BolA/IbaG_stress_morph_reg"/>
</dbReference>
<dbReference type="OrthoDB" id="9801469at2"/>
<dbReference type="Gene3D" id="3.10.20.90">
    <property type="entry name" value="Phosphatidylinositol 3-kinase Catalytic Subunit, Chain A, domain 1"/>
    <property type="match status" value="1"/>
</dbReference>
<dbReference type="PANTHER" id="PTHR46229">
    <property type="entry name" value="BOLA TRANSCRIPTION REGULATOR"/>
    <property type="match status" value="1"/>
</dbReference>
<reference evidence="4" key="1">
    <citation type="journal article" date="2018" name="Front. Microbiol.">
        <title>Genome-Based Analysis Reveals the Taxonomy and Diversity of the Family Idiomarinaceae.</title>
        <authorList>
            <person name="Liu Y."/>
            <person name="Lai Q."/>
            <person name="Shao Z."/>
        </authorList>
    </citation>
    <scope>NUCLEOTIDE SEQUENCE [LARGE SCALE GENOMIC DNA]</scope>
    <source>
        <strain evidence="4">SW15</strain>
    </source>
</reference>
<comment type="similarity">
    <text evidence="1 2">Belongs to the BolA/IbaG family.</text>
</comment>